<accession>A0A915HPW9</accession>
<dbReference type="AlphaFoldDB" id="A0A915HPW9"/>
<dbReference type="Proteomes" id="UP000887565">
    <property type="component" value="Unplaced"/>
</dbReference>
<evidence type="ECO:0000313" key="2">
    <source>
        <dbReference type="WBParaSite" id="nRc.2.0.1.t03397-RA"/>
    </source>
</evidence>
<reference evidence="2" key="1">
    <citation type="submission" date="2022-11" db="UniProtKB">
        <authorList>
            <consortium name="WormBaseParasite"/>
        </authorList>
    </citation>
    <scope>IDENTIFICATION</scope>
</reference>
<protein>
    <submittedName>
        <fullName evidence="2">Uncharacterized protein</fullName>
    </submittedName>
</protein>
<evidence type="ECO:0000313" key="1">
    <source>
        <dbReference type="Proteomes" id="UP000887565"/>
    </source>
</evidence>
<dbReference type="WBParaSite" id="nRc.2.0.1.t03397-RA">
    <property type="protein sequence ID" value="nRc.2.0.1.t03397-RA"/>
    <property type="gene ID" value="nRc.2.0.1.g03397"/>
</dbReference>
<proteinExistence type="predicted"/>
<sequence length="101" mass="11437">MLHESYENHQWASHGKIFYRKPYASQGCAFHCCCSGADPQILIHKIRGHVATKKNVKPNSEVKNPIFLSPQLPIVADCCRLRQKSAQPILSILWQSLVDIP</sequence>
<name>A0A915HPW9_ROMCU</name>
<organism evidence="1 2">
    <name type="scientific">Romanomermis culicivorax</name>
    <name type="common">Nematode worm</name>
    <dbReference type="NCBI Taxonomy" id="13658"/>
    <lineage>
        <taxon>Eukaryota</taxon>
        <taxon>Metazoa</taxon>
        <taxon>Ecdysozoa</taxon>
        <taxon>Nematoda</taxon>
        <taxon>Enoplea</taxon>
        <taxon>Dorylaimia</taxon>
        <taxon>Mermithida</taxon>
        <taxon>Mermithoidea</taxon>
        <taxon>Mermithidae</taxon>
        <taxon>Romanomermis</taxon>
    </lineage>
</organism>
<keyword evidence="1" id="KW-1185">Reference proteome</keyword>